<organism evidence="9 10">
    <name type="scientific">Kipferlia bialata</name>
    <dbReference type="NCBI Taxonomy" id="797122"/>
    <lineage>
        <taxon>Eukaryota</taxon>
        <taxon>Metamonada</taxon>
        <taxon>Carpediemonas-like organisms</taxon>
        <taxon>Kipferlia</taxon>
    </lineage>
</organism>
<keyword evidence="5 7" id="KW-1133">Transmembrane helix</keyword>
<keyword evidence="1" id="KW-0813">Transport</keyword>
<name>A0A9K3D9L1_9EUKA</name>
<feature type="transmembrane region" description="Helical" evidence="7">
    <location>
        <begin position="26"/>
        <end position="58"/>
    </location>
</feature>
<evidence type="ECO:0000256" key="2">
    <source>
        <dbReference type="ARBA" id="ARBA00022692"/>
    </source>
</evidence>
<evidence type="ECO:0000256" key="5">
    <source>
        <dbReference type="ARBA" id="ARBA00022989"/>
    </source>
</evidence>
<evidence type="ECO:0000313" key="9">
    <source>
        <dbReference type="EMBL" id="GIQ91683.1"/>
    </source>
</evidence>
<evidence type="ECO:0000256" key="4">
    <source>
        <dbReference type="ARBA" id="ARBA00022840"/>
    </source>
</evidence>
<dbReference type="InterPro" id="IPR050173">
    <property type="entry name" value="ABC_transporter_C-like"/>
</dbReference>
<keyword evidence="6 7" id="KW-0472">Membrane</keyword>
<dbReference type="Proteomes" id="UP000265618">
    <property type="component" value="Unassembled WGS sequence"/>
</dbReference>
<dbReference type="SUPFAM" id="SSF90123">
    <property type="entry name" value="ABC transporter transmembrane region"/>
    <property type="match status" value="1"/>
</dbReference>
<evidence type="ECO:0000256" key="1">
    <source>
        <dbReference type="ARBA" id="ARBA00022448"/>
    </source>
</evidence>
<dbReference type="GO" id="GO:0140359">
    <property type="term" value="F:ABC-type transporter activity"/>
    <property type="evidence" value="ECO:0007669"/>
    <property type="project" value="InterPro"/>
</dbReference>
<keyword evidence="3" id="KW-0547">Nucleotide-binding</keyword>
<evidence type="ECO:0000256" key="7">
    <source>
        <dbReference type="SAM" id="Phobius"/>
    </source>
</evidence>
<evidence type="ECO:0000256" key="6">
    <source>
        <dbReference type="ARBA" id="ARBA00023136"/>
    </source>
</evidence>
<gene>
    <name evidence="9" type="ORF">KIPB_015044</name>
</gene>
<keyword evidence="2 7" id="KW-0812">Transmembrane</keyword>
<keyword evidence="10" id="KW-1185">Reference proteome</keyword>
<evidence type="ECO:0000256" key="3">
    <source>
        <dbReference type="ARBA" id="ARBA00022741"/>
    </source>
</evidence>
<keyword evidence="4" id="KW-0067">ATP-binding</keyword>
<dbReference type="PANTHER" id="PTHR24223">
    <property type="entry name" value="ATP-BINDING CASSETTE SUB-FAMILY C"/>
    <property type="match status" value="1"/>
</dbReference>
<proteinExistence type="predicted"/>
<dbReference type="Gene3D" id="1.20.1560.10">
    <property type="entry name" value="ABC transporter type 1, transmembrane domain"/>
    <property type="match status" value="1"/>
</dbReference>
<dbReference type="InterPro" id="IPR036640">
    <property type="entry name" value="ABC1_TM_sf"/>
</dbReference>
<sequence>FSKDMDSVDTQMSMRFSQFLMMGLMLVYYIVVIVAVAPIVILVLAAVAAFYVLFFNLYRGSVRELKRMSAVARSPVLALASETLTSVQTIRAYRAYRCTPTDTPTLPLCVWLQRE</sequence>
<reference evidence="9 10" key="1">
    <citation type="journal article" date="2018" name="PLoS ONE">
        <title>The draft genome of Kipferlia bialata reveals reductive genome evolution in fornicate parasites.</title>
        <authorList>
            <person name="Tanifuji G."/>
            <person name="Takabayashi S."/>
            <person name="Kume K."/>
            <person name="Takagi M."/>
            <person name="Nakayama T."/>
            <person name="Kamikawa R."/>
            <person name="Inagaki Y."/>
            <person name="Hashimoto T."/>
        </authorList>
    </citation>
    <scope>NUCLEOTIDE SEQUENCE [LARGE SCALE GENOMIC DNA]</scope>
    <source>
        <strain evidence="9">NY0173</strain>
    </source>
</reference>
<comment type="caution">
    <text evidence="9">The sequence shown here is derived from an EMBL/GenBank/DDBJ whole genome shotgun (WGS) entry which is preliminary data.</text>
</comment>
<evidence type="ECO:0000313" key="10">
    <source>
        <dbReference type="Proteomes" id="UP000265618"/>
    </source>
</evidence>
<dbReference type="GO" id="GO:0016020">
    <property type="term" value="C:membrane"/>
    <property type="evidence" value="ECO:0007669"/>
    <property type="project" value="InterPro"/>
</dbReference>
<dbReference type="EMBL" id="BDIP01008147">
    <property type="protein sequence ID" value="GIQ91683.1"/>
    <property type="molecule type" value="Genomic_DNA"/>
</dbReference>
<dbReference type="AlphaFoldDB" id="A0A9K3D9L1"/>
<dbReference type="GO" id="GO:0005524">
    <property type="term" value="F:ATP binding"/>
    <property type="evidence" value="ECO:0007669"/>
    <property type="project" value="UniProtKB-KW"/>
</dbReference>
<evidence type="ECO:0000259" key="8">
    <source>
        <dbReference type="PROSITE" id="PS50929"/>
    </source>
</evidence>
<dbReference type="Pfam" id="PF00664">
    <property type="entry name" value="ABC_membrane"/>
    <property type="match status" value="1"/>
</dbReference>
<feature type="domain" description="ABC transmembrane type-1" evidence="8">
    <location>
        <begin position="1"/>
        <end position="95"/>
    </location>
</feature>
<feature type="non-terminal residue" evidence="9">
    <location>
        <position position="1"/>
    </location>
</feature>
<dbReference type="PROSITE" id="PS50929">
    <property type="entry name" value="ABC_TM1F"/>
    <property type="match status" value="1"/>
</dbReference>
<accession>A0A9K3D9L1</accession>
<dbReference type="InterPro" id="IPR011527">
    <property type="entry name" value="ABC1_TM_dom"/>
</dbReference>
<protein>
    <recommendedName>
        <fullName evidence="8">ABC transmembrane type-1 domain-containing protein</fullName>
    </recommendedName>
</protein>